<dbReference type="Proteomes" id="UP000011705">
    <property type="component" value="Chromosome"/>
</dbReference>
<proteinExistence type="predicted"/>
<comment type="caution">
    <text evidence="2">The sequence shown here is derived from an EMBL/GenBank/DDBJ whole genome shotgun (WGS) entry which is preliminary data.</text>
</comment>
<dbReference type="RefSeq" id="WP_002682774.1">
    <property type="nucleotide sequence ID" value="NZ_CM001795.1"/>
</dbReference>
<dbReference type="CDD" id="cd00761">
    <property type="entry name" value="Glyco_tranf_GTA_type"/>
    <property type="match status" value="1"/>
</dbReference>
<dbReference type="Pfam" id="PF00535">
    <property type="entry name" value="Glycos_transf_2"/>
    <property type="match status" value="1"/>
</dbReference>
<dbReference type="HOGENOM" id="CLU_057335_0_0_12"/>
<gene>
    <name evidence="2" type="ORF">HMPREF9726_00209</name>
</gene>
<feature type="domain" description="Glycosyltransferase 2-like" evidence="1">
    <location>
        <begin position="7"/>
        <end position="99"/>
    </location>
</feature>
<organism evidence="2">
    <name type="scientific">Treponema denticola H-22</name>
    <dbReference type="NCBI Taxonomy" id="999432"/>
    <lineage>
        <taxon>Bacteria</taxon>
        <taxon>Pseudomonadati</taxon>
        <taxon>Spirochaetota</taxon>
        <taxon>Spirochaetia</taxon>
        <taxon>Spirochaetales</taxon>
        <taxon>Treponemataceae</taxon>
        <taxon>Treponema</taxon>
    </lineage>
</organism>
<dbReference type="InterPro" id="IPR029044">
    <property type="entry name" value="Nucleotide-diphossugar_trans"/>
</dbReference>
<name>A0A0E2E990_TREDN</name>
<reference evidence="2" key="1">
    <citation type="submission" date="2012-01" db="EMBL/GenBank/DDBJ databases">
        <title>The Genome Sequence of Treponema denticola H-22.</title>
        <authorList>
            <consortium name="The Broad Institute Genome Sequencing Platform"/>
            <person name="Earl A."/>
            <person name="Ward D."/>
            <person name="Feldgarden M."/>
            <person name="Gevers D."/>
            <person name="Blanton J.M."/>
            <person name="Fenno C.J."/>
            <person name="Baranova O.V."/>
            <person name="Mathney J."/>
            <person name="Dewhirst F.E."/>
            <person name="Izard J."/>
            <person name="Young S.K."/>
            <person name="Zeng Q."/>
            <person name="Gargeya S."/>
            <person name="Fitzgerald M."/>
            <person name="Haas B."/>
            <person name="Abouelleil A."/>
            <person name="Alvarado L."/>
            <person name="Arachchi H.M."/>
            <person name="Berlin A."/>
            <person name="Chapman S.B."/>
            <person name="Gearin G."/>
            <person name="Goldberg J."/>
            <person name="Griggs A."/>
            <person name="Gujja S."/>
            <person name="Hansen M."/>
            <person name="Heiman D."/>
            <person name="Howarth C."/>
            <person name="Larimer J."/>
            <person name="Lui A."/>
            <person name="MacDonald P.J.P."/>
            <person name="McCowen C."/>
            <person name="Montmayeur A."/>
            <person name="Murphy C."/>
            <person name="Neiman D."/>
            <person name="Pearson M."/>
            <person name="Priest M."/>
            <person name="Roberts A."/>
            <person name="Saif S."/>
            <person name="Shea T."/>
            <person name="Sisk P."/>
            <person name="Stolte C."/>
            <person name="Sykes S."/>
            <person name="Wortman J."/>
            <person name="Nusbaum C."/>
            <person name="Birren B."/>
        </authorList>
    </citation>
    <scope>NUCLEOTIDE SEQUENCE [LARGE SCALE GENOMIC DNA]</scope>
    <source>
        <strain evidence="2">H-22</strain>
    </source>
</reference>
<evidence type="ECO:0000259" key="1">
    <source>
        <dbReference type="Pfam" id="PF00535"/>
    </source>
</evidence>
<dbReference type="EMBL" id="AGDV01000001">
    <property type="protein sequence ID" value="EMB36017.1"/>
    <property type="molecule type" value="Genomic_DNA"/>
</dbReference>
<dbReference type="InterPro" id="IPR050834">
    <property type="entry name" value="Glycosyltransf_2"/>
</dbReference>
<dbReference type="PANTHER" id="PTHR43685">
    <property type="entry name" value="GLYCOSYLTRANSFERASE"/>
    <property type="match status" value="1"/>
</dbReference>
<dbReference type="SUPFAM" id="SSF53448">
    <property type="entry name" value="Nucleotide-diphospho-sugar transferases"/>
    <property type="match status" value="1"/>
</dbReference>
<protein>
    <recommendedName>
        <fullName evidence="1">Glycosyltransferase 2-like domain-containing protein</fullName>
    </recommendedName>
</protein>
<evidence type="ECO:0000313" key="2">
    <source>
        <dbReference type="EMBL" id="EMB36017.1"/>
    </source>
</evidence>
<dbReference type="AlphaFoldDB" id="A0A0E2E990"/>
<dbReference type="PATRIC" id="fig|999432.5.peg.216"/>
<dbReference type="Gene3D" id="3.90.550.10">
    <property type="entry name" value="Spore Coat Polysaccharide Biosynthesis Protein SpsA, Chain A"/>
    <property type="match status" value="1"/>
</dbReference>
<accession>A0A0E2E990</accession>
<dbReference type="PANTHER" id="PTHR43685:SF2">
    <property type="entry name" value="GLYCOSYLTRANSFERASE 2-LIKE DOMAIN-CONTAINING PROTEIN"/>
    <property type="match status" value="1"/>
</dbReference>
<sequence>MNKPKYSIIIPVNNVINYLPSTIESIISQNYSDYELVISDDSSTDGTSDYISSLKHPNIKVFHTQNRLTVAEHFDLALSYATGEWRIFVGGDDGLQPYFFKLADRLTEIAIKKNIRAIASRRAYFFWNGCQSDYGDVAVSYSATVKYQVKSSKKEMYRCLYSKNDYFNLPQMYTTSLFHSSLIDKVRRMQNGKFLTYGISDANMAAISVTMEKKYLYSELPLGWVGTSPKVLTRSKDFIESIKLHYLCGNYRLGFASMYFLGALLTIETSNKKLKNKLSNPKKMEKIISSVYKNLDINSFKTSDTYKYFLEVLKINEIDLSKIIKKTAFIKNAEGINKLFYQIMIFPWRCIRYMLRRMPLTEKYFKEFNLYLLWVNSADITMQKASEMVLELMKPNLNFKDL</sequence>
<dbReference type="InterPro" id="IPR001173">
    <property type="entry name" value="Glyco_trans_2-like"/>
</dbReference>